<keyword evidence="2" id="KW-0328">Glycosyltransferase</keyword>
<name>A0ABW4NL53_9LACT</name>
<dbReference type="Proteomes" id="UP001597285">
    <property type="component" value="Unassembled WGS sequence"/>
</dbReference>
<feature type="domain" description="Glycosyl transferase family 1" evidence="1">
    <location>
        <begin position="180"/>
        <end position="341"/>
    </location>
</feature>
<reference evidence="3" key="1">
    <citation type="journal article" date="2019" name="Int. J. Syst. Evol. Microbiol.">
        <title>The Global Catalogue of Microorganisms (GCM) 10K type strain sequencing project: providing services to taxonomists for standard genome sequencing and annotation.</title>
        <authorList>
            <consortium name="The Broad Institute Genomics Platform"/>
            <consortium name="The Broad Institute Genome Sequencing Center for Infectious Disease"/>
            <person name="Wu L."/>
            <person name="Ma J."/>
        </authorList>
    </citation>
    <scope>NUCLEOTIDE SEQUENCE [LARGE SCALE GENOMIC DNA]</scope>
    <source>
        <strain evidence="3">KCTC 42143</strain>
    </source>
</reference>
<dbReference type="RefSeq" id="WP_058918847.1">
    <property type="nucleotide sequence ID" value="NZ_JBHSQC010000011.1"/>
</dbReference>
<dbReference type="CDD" id="cd03801">
    <property type="entry name" value="GT4_PimA-like"/>
    <property type="match status" value="1"/>
</dbReference>
<dbReference type="Pfam" id="PF00534">
    <property type="entry name" value="Glycos_transf_1"/>
    <property type="match status" value="1"/>
</dbReference>
<organism evidence="2 3">
    <name type="scientific">Carnobacterium antarcticum</name>
    <dbReference type="NCBI Taxonomy" id="2126436"/>
    <lineage>
        <taxon>Bacteria</taxon>
        <taxon>Bacillati</taxon>
        <taxon>Bacillota</taxon>
        <taxon>Bacilli</taxon>
        <taxon>Lactobacillales</taxon>
        <taxon>Carnobacteriaceae</taxon>
        <taxon>Carnobacterium</taxon>
    </lineage>
</organism>
<sequence length="368" mass="42727">MKILFTKSGSSPYRVDFYNELGKHIELDVLYEYRIAFDRDKSWSLKKAHNFKEYFLKSFHLFGSKVISFGFTKYLKKDYDVIIVGEYNTLTGRLITLFLSIKKIPFALNIDGGYIKNDNWLKKKIKTFFISKATWWLSPSVESDSYLKYYGANENNIHRYPFTSVFEREILKDILSVKEKDDIKSRLGIAEQKVIITVGRFIKSKGFDILLKAFSQVDSETGLYIVGGEPTEEYLELIKEYNLKNVHFIEFLNKDELANYYKAADLFVLPTRKDVWGLVINEAMAFGLPIITTDKCVAGMELVENKGNGFIIPIEDQNELSKKMNVILSDNKLRNKMALNSLKKIKQFTIEEMAKAHLTFFNKIVKNK</sequence>
<dbReference type="Gene3D" id="3.40.50.2000">
    <property type="entry name" value="Glycogen Phosphorylase B"/>
    <property type="match status" value="2"/>
</dbReference>
<accession>A0ABW4NL53</accession>
<dbReference type="SUPFAM" id="SSF53756">
    <property type="entry name" value="UDP-Glycosyltransferase/glycogen phosphorylase"/>
    <property type="match status" value="1"/>
</dbReference>
<dbReference type="InterPro" id="IPR001296">
    <property type="entry name" value="Glyco_trans_1"/>
</dbReference>
<dbReference type="PANTHER" id="PTHR45947:SF3">
    <property type="entry name" value="SULFOQUINOVOSYL TRANSFERASE SQD2"/>
    <property type="match status" value="1"/>
</dbReference>
<keyword evidence="3" id="KW-1185">Reference proteome</keyword>
<keyword evidence="2" id="KW-0808">Transferase</keyword>
<evidence type="ECO:0000313" key="2">
    <source>
        <dbReference type="EMBL" id="MFD1798267.1"/>
    </source>
</evidence>
<protein>
    <submittedName>
        <fullName evidence="2">Glycosyltransferase family 4 protein</fullName>
        <ecNumber evidence="2">2.4.-.-</ecNumber>
    </submittedName>
</protein>
<dbReference type="EC" id="2.4.-.-" evidence="2"/>
<dbReference type="EMBL" id="JBHUFF010000002">
    <property type="protein sequence ID" value="MFD1798267.1"/>
    <property type="molecule type" value="Genomic_DNA"/>
</dbReference>
<evidence type="ECO:0000313" key="3">
    <source>
        <dbReference type="Proteomes" id="UP001597285"/>
    </source>
</evidence>
<gene>
    <name evidence="2" type="ORF">ACFSBK_00105</name>
</gene>
<proteinExistence type="predicted"/>
<dbReference type="InterPro" id="IPR050194">
    <property type="entry name" value="Glycosyltransferase_grp1"/>
</dbReference>
<comment type="caution">
    <text evidence="2">The sequence shown here is derived from an EMBL/GenBank/DDBJ whole genome shotgun (WGS) entry which is preliminary data.</text>
</comment>
<evidence type="ECO:0000259" key="1">
    <source>
        <dbReference type="Pfam" id="PF00534"/>
    </source>
</evidence>
<dbReference type="GO" id="GO:0016757">
    <property type="term" value="F:glycosyltransferase activity"/>
    <property type="evidence" value="ECO:0007669"/>
    <property type="project" value="UniProtKB-KW"/>
</dbReference>
<dbReference type="PANTHER" id="PTHR45947">
    <property type="entry name" value="SULFOQUINOVOSYL TRANSFERASE SQD2"/>
    <property type="match status" value="1"/>
</dbReference>